<reference evidence="2" key="1">
    <citation type="journal article" date="2017" name="Nature">
        <title>The sunflower genome provides insights into oil metabolism, flowering and Asterid evolution.</title>
        <authorList>
            <person name="Badouin H."/>
            <person name="Gouzy J."/>
            <person name="Grassa C.J."/>
            <person name="Murat F."/>
            <person name="Staton S.E."/>
            <person name="Cottret L."/>
            <person name="Lelandais-Briere C."/>
            <person name="Owens G.L."/>
            <person name="Carrere S."/>
            <person name="Mayjonade B."/>
            <person name="Legrand L."/>
            <person name="Gill N."/>
            <person name="Kane N.C."/>
            <person name="Bowers J.E."/>
            <person name="Hubner S."/>
            <person name="Bellec A."/>
            <person name="Berard A."/>
            <person name="Berges H."/>
            <person name="Blanchet N."/>
            <person name="Boniface M.C."/>
            <person name="Brunel D."/>
            <person name="Catrice O."/>
            <person name="Chaidir N."/>
            <person name="Claudel C."/>
            <person name="Donnadieu C."/>
            <person name="Faraut T."/>
            <person name="Fievet G."/>
            <person name="Helmstetter N."/>
            <person name="King M."/>
            <person name="Knapp S.J."/>
            <person name="Lai Z."/>
            <person name="Le Paslier M.C."/>
            <person name="Lippi Y."/>
            <person name="Lorenzon L."/>
            <person name="Mandel J.R."/>
            <person name="Marage G."/>
            <person name="Marchand G."/>
            <person name="Marquand E."/>
            <person name="Bret-Mestries E."/>
            <person name="Morien E."/>
            <person name="Nambeesan S."/>
            <person name="Nguyen T."/>
            <person name="Pegot-Espagnet P."/>
            <person name="Pouilly N."/>
            <person name="Raftis F."/>
            <person name="Sallet E."/>
            <person name="Schiex T."/>
            <person name="Thomas J."/>
            <person name="Vandecasteele C."/>
            <person name="Vares D."/>
            <person name="Vear F."/>
            <person name="Vautrin S."/>
            <person name="Crespi M."/>
            <person name="Mangin B."/>
            <person name="Burke J.M."/>
            <person name="Salse J."/>
            <person name="Munos S."/>
            <person name="Vincourt P."/>
            <person name="Rieseberg L.H."/>
            <person name="Langlade N.B."/>
        </authorList>
    </citation>
    <scope>NUCLEOTIDE SEQUENCE</scope>
    <source>
        <tissue evidence="2">Leaves</tissue>
    </source>
</reference>
<keyword evidence="3" id="KW-1185">Reference proteome</keyword>
<dbReference type="Pfam" id="PF07734">
    <property type="entry name" value="FBA_1"/>
    <property type="match status" value="1"/>
</dbReference>
<proteinExistence type="predicted"/>
<gene>
    <name evidence="2" type="ORF">HanXRQr2_Chr09g0408161</name>
</gene>
<dbReference type="NCBIfam" id="TIGR01640">
    <property type="entry name" value="F_box_assoc_1"/>
    <property type="match status" value="1"/>
</dbReference>
<dbReference type="Proteomes" id="UP000215914">
    <property type="component" value="Unassembled WGS sequence"/>
</dbReference>
<dbReference type="PANTHER" id="PTHR31672:SF10">
    <property type="entry name" value="F-BOX DOMAIN-CONTAINING PROTEIN"/>
    <property type="match status" value="1"/>
</dbReference>
<feature type="domain" description="F-box associated beta-propeller type 1" evidence="1">
    <location>
        <begin position="20"/>
        <end position="131"/>
    </location>
</feature>
<sequence length="142" mass="15842">MLKFYKTIGTSHSLSCLYNILRAVIWNPSIRKVVVVVVPNTVDNKIFNTELGFGVRRETTDPKIVKVTYIDRFTDIENVTSIPWQVEVFTLGTGAWKSPNSNLPRKSIIFGGQKGGACVDGVCYWLPTDRSTVDAGIQAYNI</sequence>
<protein>
    <submittedName>
        <fullName evidence="2">F-box associated interaction domain-containing protein</fullName>
    </submittedName>
</protein>
<dbReference type="Gramene" id="mRNA:HanXRQr2_Chr09g0408161">
    <property type="protein sequence ID" value="CDS:HanXRQr2_Chr09g0408161.1"/>
    <property type="gene ID" value="HanXRQr2_Chr09g0408161"/>
</dbReference>
<evidence type="ECO:0000259" key="1">
    <source>
        <dbReference type="Pfam" id="PF07734"/>
    </source>
</evidence>
<organism evidence="2 3">
    <name type="scientific">Helianthus annuus</name>
    <name type="common">Common sunflower</name>
    <dbReference type="NCBI Taxonomy" id="4232"/>
    <lineage>
        <taxon>Eukaryota</taxon>
        <taxon>Viridiplantae</taxon>
        <taxon>Streptophyta</taxon>
        <taxon>Embryophyta</taxon>
        <taxon>Tracheophyta</taxon>
        <taxon>Spermatophyta</taxon>
        <taxon>Magnoliopsida</taxon>
        <taxon>eudicotyledons</taxon>
        <taxon>Gunneridae</taxon>
        <taxon>Pentapetalae</taxon>
        <taxon>asterids</taxon>
        <taxon>campanulids</taxon>
        <taxon>Asterales</taxon>
        <taxon>Asteraceae</taxon>
        <taxon>Asteroideae</taxon>
        <taxon>Heliantheae alliance</taxon>
        <taxon>Heliantheae</taxon>
        <taxon>Helianthus</taxon>
    </lineage>
</organism>
<evidence type="ECO:0000313" key="3">
    <source>
        <dbReference type="Proteomes" id="UP000215914"/>
    </source>
</evidence>
<evidence type="ECO:0000313" key="2">
    <source>
        <dbReference type="EMBL" id="KAF5792637.1"/>
    </source>
</evidence>
<reference evidence="2" key="2">
    <citation type="submission" date="2020-06" db="EMBL/GenBank/DDBJ databases">
        <title>Helianthus annuus Genome sequencing and assembly Release 2.</title>
        <authorList>
            <person name="Gouzy J."/>
            <person name="Langlade N."/>
            <person name="Munos S."/>
        </authorList>
    </citation>
    <scope>NUCLEOTIDE SEQUENCE</scope>
    <source>
        <tissue evidence="2">Leaves</tissue>
    </source>
</reference>
<name>A0A9K3N9Q8_HELAN</name>
<dbReference type="EMBL" id="MNCJ02000324">
    <property type="protein sequence ID" value="KAF5792637.1"/>
    <property type="molecule type" value="Genomic_DNA"/>
</dbReference>
<dbReference type="InterPro" id="IPR050796">
    <property type="entry name" value="SCF_F-box_component"/>
</dbReference>
<dbReference type="AlphaFoldDB" id="A0A9K3N9Q8"/>
<dbReference type="InterPro" id="IPR017451">
    <property type="entry name" value="F-box-assoc_interact_dom"/>
</dbReference>
<dbReference type="PANTHER" id="PTHR31672">
    <property type="entry name" value="BNACNNG10540D PROTEIN"/>
    <property type="match status" value="1"/>
</dbReference>
<accession>A0A9K3N9Q8</accession>
<comment type="caution">
    <text evidence="2">The sequence shown here is derived from an EMBL/GenBank/DDBJ whole genome shotgun (WGS) entry which is preliminary data.</text>
</comment>
<dbReference type="InterPro" id="IPR006527">
    <property type="entry name" value="F-box-assoc_dom_typ1"/>
</dbReference>